<organism evidence="2 3">
    <name type="scientific">Sphingomonas telluris</name>
    <dbReference type="NCBI Taxonomy" id="2907998"/>
    <lineage>
        <taxon>Bacteria</taxon>
        <taxon>Pseudomonadati</taxon>
        <taxon>Pseudomonadota</taxon>
        <taxon>Alphaproteobacteria</taxon>
        <taxon>Sphingomonadales</taxon>
        <taxon>Sphingomonadaceae</taxon>
        <taxon>Sphingomonas</taxon>
    </lineage>
</organism>
<keyword evidence="3" id="KW-1185">Reference proteome</keyword>
<evidence type="ECO:0000256" key="1">
    <source>
        <dbReference type="SAM" id="SignalP"/>
    </source>
</evidence>
<proteinExistence type="predicted"/>
<feature type="signal peptide" evidence="1">
    <location>
        <begin position="1"/>
        <end position="20"/>
    </location>
</feature>
<evidence type="ECO:0000313" key="3">
    <source>
        <dbReference type="Proteomes" id="UP001203058"/>
    </source>
</evidence>
<dbReference type="Proteomes" id="UP001203058">
    <property type="component" value="Unassembled WGS sequence"/>
</dbReference>
<keyword evidence="1" id="KW-0732">Signal</keyword>
<dbReference type="RefSeq" id="WP_241444681.1">
    <property type="nucleotide sequence ID" value="NZ_JAKZHW010000001.1"/>
</dbReference>
<dbReference type="EMBL" id="JAKZHW010000001">
    <property type="protein sequence ID" value="MCH8614537.1"/>
    <property type="molecule type" value="Genomic_DNA"/>
</dbReference>
<feature type="chain" id="PRO_5046466691" evidence="1">
    <location>
        <begin position="21"/>
        <end position="127"/>
    </location>
</feature>
<protein>
    <submittedName>
        <fullName evidence="2">UrcA family protein</fullName>
    </submittedName>
</protein>
<sequence>MTRILTVVALLLAGTAAAVAQPPGEKPHSGVVVVADDVPTRHVSFADLDLSTAGGERTLVRRVKLAVSKVCDEAVGPLPIIYAKQECWKSTWAESQPKLNAAVERSRQLAATGSPTTVATITIIAAR</sequence>
<accession>A0ABS9VJI0</accession>
<gene>
    <name evidence="2" type="ORF">LZ016_00240</name>
</gene>
<dbReference type="InterPro" id="IPR030972">
    <property type="entry name" value="UrcA_uranyl"/>
</dbReference>
<evidence type="ECO:0000313" key="2">
    <source>
        <dbReference type="EMBL" id="MCH8614537.1"/>
    </source>
</evidence>
<comment type="caution">
    <text evidence="2">The sequence shown here is derived from an EMBL/GenBank/DDBJ whole genome shotgun (WGS) entry which is preliminary data.</text>
</comment>
<name>A0ABS9VJI0_9SPHN</name>
<reference evidence="2 3" key="1">
    <citation type="submission" date="2022-03" db="EMBL/GenBank/DDBJ databases">
        <authorList>
            <person name="Jo J.-H."/>
            <person name="Im W.-T."/>
        </authorList>
    </citation>
    <scope>NUCLEOTIDE SEQUENCE [LARGE SCALE GENOMIC DNA]</scope>
    <source>
        <strain evidence="2 3">SM33</strain>
    </source>
</reference>
<dbReference type="NCBIfam" id="TIGR04433">
    <property type="entry name" value="UrcA_uranyl"/>
    <property type="match status" value="1"/>
</dbReference>